<keyword evidence="13 14" id="KW-0998">Cell outer membrane</keyword>
<organism evidence="20 21">
    <name type="scientific">Dickeya solani D s0432-1</name>
    <dbReference type="NCBI Taxonomy" id="1231725"/>
    <lineage>
        <taxon>Bacteria</taxon>
        <taxon>Pseudomonadati</taxon>
        <taxon>Pseudomonadota</taxon>
        <taxon>Gammaproteobacteria</taxon>
        <taxon>Enterobacterales</taxon>
        <taxon>Pectobacteriaceae</taxon>
        <taxon>Dickeya</taxon>
    </lineage>
</organism>
<evidence type="ECO:0000256" key="17">
    <source>
        <dbReference type="SAM" id="SignalP"/>
    </source>
</evidence>
<dbReference type="InterPro" id="IPR012910">
    <property type="entry name" value="Plug_dom"/>
</dbReference>
<evidence type="ECO:0000256" key="1">
    <source>
        <dbReference type="ARBA" id="ARBA00004571"/>
    </source>
</evidence>
<dbReference type="RefSeq" id="WP_022633783.1">
    <property type="nucleotide sequence ID" value="NZ_AMWE01000004.1"/>
</dbReference>
<evidence type="ECO:0000256" key="13">
    <source>
        <dbReference type="ARBA" id="ARBA00023237"/>
    </source>
</evidence>
<evidence type="ECO:0000256" key="5">
    <source>
        <dbReference type="ARBA" id="ARBA00022496"/>
    </source>
</evidence>
<evidence type="ECO:0000256" key="16">
    <source>
        <dbReference type="RuleBase" id="RU003357"/>
    </source>
</evidence>
<dbReference type="GO" id="GO:0015891">
    <property type="term" value="P:siderophore transport"/>
    <property type="evidence" value="ECO:0007669"/>
    <property type="project" value="InterPro"/>
</dbReference>
<keyword evidence="11 14" id="KW-0472">Membrane</keyword>
<dbReference type="Pfam" id="PF07715">
    <property type="entry name" value="Plug"/>
    <property type="match status" value="1"/>
</dbReference>
<evidence type="ECO:0000256" key="12">
    <source>
        <dbReference type="ARBA" id="ARBA00023170"/>
    </source>
</evidence>
<dbReference type="CDD" id="cd01347">
    <property type="entry name" value="ligand_gated_channel"/>
    <property type="match status" value="1"/>
</dbReference>
<dbReference type="GeneID" id="43521036"/>
<dbReference type="Proteomes" id="UP000017142">
    <property type="component" value="Unassembled WGS sequence"/>
</dbReference>
<keyword evidence="7 17" id="KW-0732">Signal</keyword>
<evidence type="ECO:0000256" key="9">
    <source>
        <dbReference type="ARBA" id="ARBA00023065"/>
    </source>
</evidence>
<dbReference type="InterPro" id="IPR010105">
    <property type="entry name" value="TonB_sidphr_rcpt"/>
</dbReference>
<evidence type="ECO:0000256" key="6">
    <source>
        <dbReference type="ARBA" id="ARBA00022692"/>
    </source>
</evidence>
<keyword evidence="12 20" id="KW-0675">Receptor</keyword>
<comment type="subcellular location">
    <subcellularLocation>
        <location evidence="1 14">Cell outer membrane</location>
        <topology evidence="1 14">Multi-pass membrane protein</topology>
    </subcellularLocation>
</comment>
<feature type="domain" description="TonB-dependent receptor plug" evidence="19">
    <location>
        <begin position="85"/>
        <end position="186"/>
    </location>
</feature>
<feature type="chain" id="PRO_5043382786" evidence="17">
    <location>
        <begin position="41"/>
        <end position="735"/>
    </location>
</feature>
<dbReference type="AlphaFoldDB" id="A0AAV3K4G3"/>
<dbReference type="NCBIfam" id="NF007465">
    <property type="entry name" value="PRK10044.1"/>
    <property type="match status" value="1"/>
</dbReference>
<keyword evidence="10 16" id="KW-0798">TonB box</keyword>
<feature type="signal peptide" evidence="17">
    <location>
        <begin position="1"/>
        <end position="40"/>
    </location>
</feature>
<dbReference type="PANTHER" id="PTHR32552">
    <property type="entry name" value="FERRICHROME IRON RECEPTOR-RELATED"/>
    <property type="match status" value="1"/>
</dbReference>
<reference evidence="21" key="1">
    <citation type="journal article" date="2013" name="Diversity">
        <title>Genome Sequence of Dickeya solani, a New soft Rot Pathogen of Potato, Suggests its Emergence May Be Related to a Novel Combination of Non-Ribosomal Peptide/Polyketide Synthetase Clusters.</title>
        <authorList>
            <person name="Garlant L."/>
            <person name="Koskinen P."/>
            <person name="Rouhiainen L."/>
            <person name="Laine P."/>
            <person name="Paulin L."/>
            <person name="Auvinen P."/>
            <person name="Holm L."/>
            <person name="Pirhonen M."/>
        </authorList>
    </citation>
    <scope>NUCLEOTIDE SEQUENCE [LARGE SCALE GENOMIC DNA]</scope>
    <source>
        <strain evidence="21">D s0432-1</strain>
    </source>
</reference>
<evidence type="ECO:0000256" key="11">
    <source>
        <dbReference type="ARBA" id="ARBA00023136"/>
    </source>
</evidence>
<protein>
    <submittedName>
        <fullName evidence="20">Outer membrane protein receptor / transporter for ferrichrome, colicin M, and phages T1, T5, and</fullName>
    </submittedName>
</protein>
<feature type="domain" description="TonB-dependent receptor-like beta-barrel" evidence="18">
    <location>
        <begin position="260"/>
        <end position="704"/>
    </location>
</feature>
<dbReference type="FunFam" id="2.170.130.10:FF:000001">
    <property type="entry name" value="Catecholate siderophore TonB-dependent receptor"/>
    <property type="match status" value="1"/>
</dbReference>
<evidence type="ECO:0000256" key="8">
    <source>
        <dbReference type="ARBA" id="ARBA00023004"/>
    </source>
</evidence>
<evidence type="ECO:0000256" key="14">
    <source>
        <dbReference type="PROSITE-ProRule" id="PRU01360"/>
    </source>
</evidence>
<evidence type="ECO:0000313" key="20">
    <source>
        <dbReference type="EMBL" id="ERO55817.1"/>
    </source>
</evidence>
<dbReference type="GO" id="GO:0038023">
    <property type="term" value="F:signaling receptor activity"/>
    <property type="evidence" value="ECO:0007669"/>
    <property type="project" value="InterPro"/>
</dbReference>
<comment type="similarity">
    <text evidence="2 14 16">Belongs to the TonB-dependent receptor family.</text>
</comment>
<feature type="short sequence motif" description="TonB C-terminal box" evidence="15">
    <location>
        <begin position="718"/>
        <end position="735"/>
    </location>
</feature>
<evidence type="ECO:0000256" key="15">
    <source>
        <dbReference type="PROSITE-ProRule" id="PRU10144"/>
    </source>
</evidence>
<dbReference type="GO" id="GO:0015344">
    <property type="term" value="F:siderophore uptake transmembrane transporter activity"/>
    <property type="evidence" value="ECO:0007669"/>
    <property type="project" value="UniProtKB-ARBA"/>
</dbReference>
<proteinExistence type="inferred from homology"/>
<gene>
    <name evidence="20" type="ORF">A544_2355</name>
</gene>
<dbReference type="SUPFAM" id="SSF56935">
    <property type="entry name" value="Porins"/>
    <property type="match status" value="1"/>
</dbReference>
<dbReference type="PANTHER" id="PTHR32552:SF68">
    <property type="entry name" value="FERRICHROME OUTER MEMBRANE TRANSPORTER_PHAGE RECEPTOR"/>
    <property type="match status" value="1"/>
</dbReference>
<evidence type="ECO:0000256" key="4">
    <source>
        <dbReference type="ARBA" id="ARBA00022452"/>
    </source>
</evidence>
<evidence type="ECO:0000256" key="3">
    <source>
        <dbReference type="ARBA" id="ARBA00022448"/>
    </source>
</evidence>
<dbReference type="InterPro" id="IPR000531">
    <property type="entry name" value="Beta-barrel_TonB"/>
</dbReference>
<dbReference type="FunFam" id="2.40.170.20:FF:000005">
    <property type="entry name" value="TonB-dependent siderophore receptor"/>
    <property type="match status" value="1"/>
</dbReference>
<sequence>MITLQGAGFGQVSPSHAQKRALALLISAALAGVAPVTAYADDTITTDTINVNASAAASPENAWGAAPTIAAKRSATGTKTDSAIEKNPQSVSVVTSEEMQTRQVVSVKDALNYTPGVFAGNRGSSNTYDVVNLRGFTAVNTNQYLDGLKLQGDNYSEASLDPYMLERVEVLRGPVSVLYGKSSPGGLVALVSKRPTAETIREVQFKMGTDNLFQTGFDFGGAVDDQGVYTYRLTGVAKSSDTQQDLAKEKRYAIAPSFSWQPDENTRFTLLTDFQNDPYAGFYGWLPRQGTVNPFLDSNGNPHKLSTSFNDGEASNKMARNQKMVGYSAEHVFNDTWTVRQNLRYMQLETQYRGIYGTGISASLPYVMDRASVISHERLNSFTVDNQAQATFSTADVSHTMLFGVDYMRMRNDIDEYFGSASSLNLLNPAYGNDSIPADSLSPWNFLNRQEQTGGYVQDQAQWNQWLVTLGGRYDRAKTSAQNRTAGTTDANSQGQFTWRGGVNYLFDNGITPYFSYSESFEPTSGASASGQTFKPSLGKQYEAGVKYVPKDRPLVLTAAVYSLTKSNNLTTDPDNTNFSVQSGEITVRGLELEAKSALTQNINVTAAYSHVNAKYTHDTDLQGKRPYQIPNNQASLWADYTFNRSVLSGLTVGSGVRYVGSSYGDANNTFKVAPYGLLDAMVKYDLAAFGMSGSSLAVNVDNLLNRQYVASCYTDYACYWGSERRVTATATFRF</sequence>
<evidence type="ECO:0000259" key="18">
    <source>
        <dbReference type="Pfam" id="PF00593"/>
    </source>
</evidence>
<evidence type="ECO:0000256" key="10">
    <source>
        <dbReference type="ARBA" id="ARBA00023077"/>
    </source>
</evidence>
<evidence type="ECO:0000256" key="2">
    <source>
        <dbReference type="ARBA" id="ARBA00009810"/>
    </source>
</evidence>
<dbReference type="PROSITE" id="PS01156">
    <property type="entry name" value="TONB_DEPENDENT_REC_2"/>
    <property type="match status" value="1"/>
</dbReference>
<comment type="caution">
    <text evidence="20">The sequence shown here is derived from an EMBL/GenBank/DDBJ whole genome shotgun (WGS) entry which is preliminary data.</text>
</comment>
<dbReference type="InterPro" id="IPR039426">
    <property type="entry name" value="TonB-dep_rcpt-like"/>
</dbReference>
<dbReference type="InterPro" id="IPR037066">
    <property type="entry name" value="Plug_dom_sf"/>
</dbReference>
<keyword evidence="6 14" id="KW-0812">Transmembrane</keyword>
<dbReference type="Gene3D" id="2.170.130.10">
    <property type="entry name" value="TonB-dependent receptor, plug domain"/>
    <property type="match status" value="1"/>
</dbReference>
<dbReference type="InterPro" id="IPR010917">
    <property type="entry name" value="TonB_rcpt_CS"/>
</dbReference>
<keyword evidence="3 14" id="KW-0813">Transport</keyword>
<evidence type="ECO:0000313" key="21">
    <source>
        <dbReference type="Proteomes" id="UP000017142"/>
    </source>
</evidence>
<accession>A0AAV3K4G3</accession>
<dbReference type="EMBL" id="AMWE01000004">
    <property type="protein sequence ID" value="ERO55817.1"/>
    <property type="molecule type" value="Genomic_DNA"/>
</dbReference>
<keyword evidence="4 14" id="KW-1134">Transmembrane beta strand</keyword>
<keyword evidence="5" id="KW-0410">Iron transport</keyword>
<evidence type="ECO:0000259" key="19">
    <source>
        <dbReference type="Pfam" id="PF07715"/>
    </source>
</evidence>
<dbReference type="Pfam" id="PF00593">
    <property type="entry name" value="TonB_dep_Rec_b-barrel"/>
    <property type="match status" value="1"/>
</dbReference>
<keyword evidence="9" id="KW-0406">Ion transport</keyword>
<evidence type="ECO:0000256" key="7">
    <source>
        <dbReference type="ARBA" id="ARBA00022729"/>
    </source>
</evidence>
<dbReference type="PROSITE" id="PS52016">
    <property type="entry name" value="TONB_DEPENDENT_REC_3"/>
    <property type="match status" value="1"/>
</dbReference>
<name>A0AAV3K4G3_9GAMM</name>
<keyword evidence="8" id="KW-0408">Iron</keyword>
<dbReference type="GO" id="GO:0009279">
    <property type="term" value="C:cell outer membrane"/>
    <property type="evidence" value="ECO:0007669"/>
    <property type="project" value="UniProtKB-SubCell"/>
</dbReference>
<dbReference type="Gene3D" id="2.40.170.20">
    <property type="entry name" value="TonB-dependent receptor, beta-barrel domain"/>
    <property type="match status" value="1"/>
</dbReference>
<dbReference type="NCBIfam" id="TIGR01783">
    <property type="entry name" value="TonB-siderophor"/>
    <property type="match status" value="1"/>
</dbReference>
<dbReference type="InterPro" id="IPR036942">
    <property type="entry name" value="Beta-barrel_TonB_sf"/>
</dbReference>